<dbReference type="InterPro" id="IPR013099">
    <property type="entry name" value="K_chnl_dom"/>
</dbReference>
<sequence>MPQSPFSLEPIFTAAWRIIRAMLSDPVRRFQFSLLLLAVVLLLGTVGYVLIEGLPWIDALYMTVITLTTVGFGEVRPLSHTGRLFTILLILVGVGTVAWAVQNAVEIILGDRLWQSVQERRLEEERMKLSNHYIIAGYGRMGQQVVRDLKRQGVPFLVIDSNPDIQEELIEQGIPFLIGDATQDETLLEAGIERARGFVAALSSDADNVLAVLTARGLNPNLRITARASNERTESKLRRAGADRVVSPYTIGGHRLTLATLRPTVHDFFESMFHETDSDIDIGELTIGEHSPLAGQTLSGCDLRRVWHVNVIGVRRTDGRFLFNPPADYVIAPGETLIVMGPAEQIRALEERNQSHII</sequence>
<feature type="domain" description="RCK N-terminal" evidence="3">
    <location>
        <begin position="130"/>
        <end position="246"/>
    </location>
</feature>
<name>A0A0M9UDL2_9CHLR</name>
<dbReference type="PANTHER" id="PTHR43833:SF9">
    <property type="entry name" value="POTASSIUM CHANNEL PROTEIN YUGO-RELATED"/>
    <property type="match status" value="1"/>
</dbReference>
<feature type="transmembrane region" description="Helical" evidence="2">
    <location>
        <begin position="56"/>
        <end position="72"/>
    </location>
</feature>
<dbReference type="PROSITE" id="PS51201">
    <property type="entry name" value="RCK_N"/>
    <property type="match status" value="1"/>
</dbReference>
<protein>
    <submittedName>
        <fullName evidence="5">Voltage-gated potassium channel</fullName>
    </submittedName>
</protein>
<keyword evidence="2" id="KW-0812">Transmembrane</keyword>
<dbReference type="Gene3D" id="3.40.50.720">
    <property type="entry name" value="NAD(P)-binding Rossmann-like Domain"/>
    <property type="match status" value="1"/>
</dbReference>
<dbReference type="EMBL" id="BBZA01000226">
    <property type="protein sequence ID" value="GAP64154.1"/>
    <property type="molecule type" value="Genomic_DNA"/>
</dbReference>
<gene>
    <name evidence="5" type="primary">kch</name>
    <name evidence="5" type="ORF">ARMA_2577</name>
</gene>
<dbReference type="InterPro" id="IPR036721">
    <property type="entry name" value="RCK_C_sf"/>
</dbReference>
<evidence type="ECO:0000256" key="1">
    <source>
        <dbReference type="ARBA" id="ARBA00004651"/>
    </source>
</evidence>
<dbReference type="Pfam" id="PF07885">
    <property type="entry name" value="Ion_trans_2"/>
    <property type="match status" value="1"/>
</dbReference>
<keyword evidence="2" id="KW-0472">Membrane</keyword>
<accession>A0A0M9UDL2</accession>
<reference evidence="5 6" key="1">
    <citation type="journal article" date="2015" name="Genome Announc.">
        <title>Draft Genome Sequence of a Heterotrophic Facultative Anaerobic Thermophilic Bacterium, Ardenticatena maritima Strain 110ST.</title>
        <authorList>
            <person name="Kawaichi S."/>
            <person name="Yoshida T."/>
            <person name="Sako Y."/>
            <person name="Nakamura R."/>
        </authorList>
    </citation>
    <scope>NUCLEOTIDE SEQUENCE [LARGE SCALE GENOMIC DNA]</scope>
    <source>
        <strain evidence="5 6">110S</strain>
    </source>
</reference>
<keyword evidence="5" id="KW-0813">Transport</keyword>
<dbReference type="Proteomes" id="UP000037784">
    <property type="component" value="Unassembled WGS sequence"/>
</dbReference>
<dbReference type="PROSITE" id="PS51202">
    <property type="entry name" value="RCK_C"/>
    <property type="match status" value="1"/>
</dbReference>
<evidence type="ECO:0000259" key="3">
    <source>
        <dbReference type="PROSITE" id="PS51201"/>
    </source>
</evidence>
<keyword evidence="5" id="KW-0407">Ion channel</keyword>
<dbReference type="SUPFAM" id="SSF81324">
    <property type="entry name" value="Voltage-gated potassium channels"/>
    <property type="match status" value="1"/>
</dbReference>
<evidence type="ECO:0000259" key="4">
    <source>
        <dbReference type="PROSITE" id="PS51202"/>
    </source>
</evidence>
<keyword evidence="5" id="KW-0406">Ion transport</keyword>
<feature type="transmembrane region" description="Helical" evidence="2">
    <location>
        <begin position="30"/>
        <end position="50"/>
    </location>
</feature>
<feature type="transmembrane region" description="Helical" evidence="2">
    <location>
        <begin position="84"/>
        <end position="101"/>
    </location>
</feature>
<reference evidence="6" key="2">
    <citation type="submission" date="2015-08" db="EMBL/GenBank/DDBJ databases">
        <title>Draft Genome Sequence of a Heterotrophic Facultative Anaerobic Bacterium Ardenticatena maritima Strain 110S.</title>
        <authorList>
            <person name="Kawaichi S."/>
            <person name="Yoshida T."/>
            <person name="Sako Y."/>
            <person name="Nakamura R."/>
        </authorList>
    </citation>
    <scope>NUCLEOTIDE SEQUENCE [LARGE SCALE GENOMIC DNA]</scope>
    <source>
        <strain evidence="6">110S</strain>
    </source>
</reference>
<dbReference type="InParanoid" id="A0A0M9UDL2"/>
<dbReference type="PRINTS" id="PR01463">
    <property type="entry name" value="EAGCHANLFMLY"/>
</dbReference>
<dbReference type="Pfam" id="PF02254">
    <property type="entry name" value="TrkA_N"/>
    <property type="match status" value="1"/>
</dbReference>
<dbReference type="SUPFAM" id="SSF116726">
    <property type="entry name" value="TrkA C-terminal domain-like"/>
    <property type="match status" value="1"/>
</dbReference>
<dbReference type="PANTHER" id="PTHR43833">
    <property type="entry name" value="POTASSIUM CHANNEL PROTEIN 2-RELATED-RELATED"/>
    <property type="match status" value="1"/>
</dbReference>
<dbReference type="InterPro" id="IPR050721">
    <property type="entry name" value="Trk_Ktr_HKT_K-transport"/>
</dbReference>
<dbReference type="STRING" id="872965.SE16_01255"/>
<dbReference type="Pfam" id="PF02080">
    <property type="entry name" value="TrkA_C"/>
    <property type="match status" value="1"/>
</dbReference>
<comment type="caution">
    <text evidence="5">The sequence shown here is derived from an EMBL/GenBank/DDBJ whole genome shotgun (WGS) entry which is preliminary data.</text>
</comment>
<dbReference type="FunCoup" id="A0A0M9UDL2">
    <property type="interactions" value="136"/>
</dbReference>
<dbReference type="Gene3D" id="3.30.70.1450">
    <property type="entry name" value="Regulator of K+ conductance, C-terminal domain"/>
    <property type="match status" value="1"/>
</dbReference>
<dbReference type="InterPro" id="IPR003148">
    <property type="entry name" value="RCK_N"/>
</dbReference>
<dbReference type="GO" id="GO:0005249">
    <property type="term" value="F:voltage-gated potassium channel activity"/>
    <property type="evidence" value="ECO:0007669"/>
    <property type="project" value="InterPro"/>
</dbReference>
<evidence type="ECO:0000313" key="5">
    <source>
        <dbReference type="EMBL" id="GAP64154.1"/>
    </source>
</evidence>
<comment type="subcellular location">
    <subcellularLocation>
        <location evidence="1">Cell membrane</location>
        <topology evidence="1">Multi-pass membrane protein</topology>
    </subcellularLocation>
</comment>
<dbReference type="GO" id="GO:0005886">
    <property type="term" value="C:plasma membrane"/>
    <property type="evidence" value="ECO:0007669"/>
    <property type="project" value="UniProtKB-SubCell"/>
</dbReference>
<feature type="domain" description="RCK C-terminal" evidence="4">
    <location>
        <begin position="270"/>
        <end position="355"/>
    </location>
</feature>
<dbReference type="AlphaFoldDB" id="A0A0M9UDL2"/>
<dbReference type="InterPro" id="IPR006037">
    <property type="entry name" value="RCK_C"/>
</dbReference>
<dbReference type="Gene3D" id="1.10.287.70">
    <property type="match status" value="1"/>
</dbReference>
<keyword evidence="2" id="KW-1133">Transmembrane helix</keyword>
<evidence type="ECO:0000256" key="2">
    <source>
        <dbReference type="SAM" id="Phobius"/>
    </source>
</evidence>
<dbReference type="RefSeq" id="WP_054493888.1">
    <property type="nucleotide sequence ID" value="NZ_BBZA01000226.1"/>
</dbReference>
<dbReference type="InterPro" id="IPR003938">
    <property type="entry name" value="K_chnl_volt-dep_EAG/ELK/ERG"/>
</dbReference>
<dbReference type="InterPro" id="IPR036291">
    <property type="entry name" value="NAD(P)-bd_dom_sf"/>
</dbReference>
<evidence type="ECO:0000313" key="6">
    <source>
        <dbReference type="Proteomes" id="UP000037784"/>
    </source>
</evidence>
<dbReference type="SUPFAM" id="SSF51735">
    <property type="entry name" value="NAD(P)-binding Rossmann-fold domains"/>
    <property type="match status" value="1"/>
</dbReference>
<organism evidence="5 6">
    <name type="scientific">Ardenticatena maritima</name>
    <dbReference type="NCBI Taxonomy" id="872965"/>
    <lineage>
        <taxon>Bacteria</taxon>
        <taxon>Bacillati</taxon>
        <taxon>Chloroflexota</taxon>
        <taxon>Ardenticatenia</taxon>
        <taxon>Ardenticatenales</taxon>
        <taxon>Ardenticatenaceae</taxon>
        <taxon>Ardenticatena</taxon>
    </lineage>
</organism>
<proteinExistence type="predicted"/>
<dbReference type="OrthoDB" id="9776294at2"/>
<keyword evidence="6" id="KW-1185">Reference proteome</keyword>